<keyword evidence="1" id="KW-0175">Coiled coil</keyword>
<reference evidence="3 4" key="2">
    <citation type="submission" date="2018-11" db="EMBL/GenBank/DDBJ databases">
        <authorList>
            <consortium name="Pathogen Informatics"/>
        </authorList>
    </citation>
    <scope>NUCLEOTIDE SEQUENCE [LARGE SCALE GENOMIC DNA]</scope>
</reference>
<feature type="compositionally biased region" description="Polar residues" evidence="2">
    <location>
        <begin position="202"/>
        <end position="211"/>
    </location>
</feature>
<name>A0A0R3WFF7_TAEAS</name>
<sequence length="281" mass="31316">MSRLHELAVDLGVEVDEFASRIEEEKRKINELKTLFDNYLKGHWYKEEGEVEAETSALEANLERLQRDMFVSASAAATNTSEPHLTKVLHEVRAAAQRMICFSCGEERMEVVVGGCKANLGECEVLCRRNCMLVAFINDWSKRLAKGKHLSDRRKLLSSISRLYTIGFSNQILKLSFLSEEKLEEEEEEEEEEKEECEGQRTRTPNTTSDSAMDVSKVDASATETSSGMVDGMMYNAAMVDTLMARVGGDSDSSIGHGADSEGKFILLDCLDTMLSDGQGE</sequence>
<evidence type="ECO:0000313" key="3">
    <source>
        <dbReference type="EMBL" id="VDK44286.1"/>
    </source>
</evidence>
<organism evidence="5">
    <name type="scientific">Taenia asiatica</name>
    <name type="common">Asian tapeworm</name>
    <dbReference type="NCBI Taxonomy" id="60517"/>
    <lineage>
        <taxon>Eukaryota</taxon>
        <taxon>Metazoa</taxon>
        <taxon>Spiralia</taxon>
        <taxon>Lophotrochozoa</taxon>
        <taxon>Platyhelminthes</taxon>
        <taxon>Cestoda</taxon>
        <taxon>Eucestoda</taxon>
        <taxon>Cyclophyllidea</taxon>
        <taxon>Taeniidae</taxon>
        <taxon>Taenia</taxon>
    </lineage>
</organism>
<dbReference type="Proteomes" id="UP000282613">
    <property type="component" value="Unassembled WGS sequence"/>
</dbReference>
<dbReference type="WBParaSite" id="TASK_0000960001-mRNA-1">
    <property type="protein sequence ID" value="TASK_0000960001-mRNA-1"/>
    <property type="gene ID" value="TASK_0000960001"/>
</dbReference>
<dbReference type="STRING" id="60517.A0A0R3WFF7"/>
<evidence type="ECO:0000256" key="2">
    <source>
        <dbReference type="SAM" id="MobiDB-lite"/>
    </source>
</evidence>
<evidence type="ECO:0000313" key="4">
    <source>
        <dbReference type="Proteomes" id="UP000282613"/>
    </source>
</evidence>
<dbReference type="AlphaFoldDB" id="A0A0R3WFF7"/>
<evidence type="ECO:0000256" key="1">
    <source>
        <dbReference type="SAM" id="Coils"/>
    </source>
</evidence>
<gene>
    <name evidence="3" type="ORF">TASK_LOCUS9601</name>
</gene>
<feature type="region of interest" description="Disordered" evidence="2">
    <location>
        <begin position="183"/>
        <end position="224"/>
    </location>
</feature>
<dbReference type="EMBL" id="UYRS01019273">
    <property type="protein sequence ID" value="VDK44286.1"/>
    <property type="molecule type" value="Genomic_DNA"/>
</dbReference>
<reference evidence="5" key="1">
    <citation type="submission" date="2017-02" db="UniProtKB">
        <authorList>
            <consortium name="WormBaseParasite"/>
        </authorList>
    </citation>
    <scope>IDENTIFICATION</scope>
</reference>
<proteinExistence type="predicted"/>
<dbReference type="OrthoDB" id="6285262at2759"/>
<feature type="coiled-coil region" evidence="1">
    <location>
        <begin position="15"/>
        <end position="68"/>
    </location>
</feature>
<keyword evidence="4" id="KW-1185">Reference proteome</keyword>
<feature type="compositionally biased region" description="Acidic residues" evidence="2">
    <location>
        <begin position="183"/>
        <end position="196"/>
    </location>
</feature>
<accession>A0A0R3WFF7</accession>
<protein>
    <submittedName>
        <fullName evidence="5">GTD-binding domain-containing protein</fullName>
    </submittedName>
</protein>
<evidence type="ECO:0000313" key="5">
    <source>
        <dbReference type="WBParaSite" id="TASK_0000960001-mRNA-1"/>
    </source>
</evidence>